<comment type="similarity">
    <text evidence="1">Belongs to the short-chain dehydrogenases/reductases (SDR) family.</text>
</comment>
<dbReference type="PANTHER" id="PTHR24320:SF282">
    <property type="entry name" value="WW DOMAIN-CONTAINING OXIDOREDUCTASE"/>
    <property type="match status" value="1"/>
</dbReference>
<dbReference type="Gene3D" id="3.40.50.720">
    <property type="entry name" value="NAD(P)-binding Rossmann-like Domain"/>
    <property type="match status" value="1"/>
</dbReference>
<dbReference type="AlphaFoldDB" id="A0AAF0Y729"/>
<accession>A0AAF0Y729</accession>
<evidence type="ECO:0000256" key="1">
    <source>
        <dbReference type="ARBA" id="ARBA00006484"/>
    </source>
</evidence>
<keyword evidence="2" id="KW-0521">NADP</keyword>
<gene>
    <name evidence="5" type="primary">SPCC736.13_0</name>
    <name evidence="5" type="ORF">LOC62_03G004661</name>
</gene>
<dbReference type="Proteomes" id="UP000827549">
    <property type="component" value="Chromosome 3"/>
</dbReference>
<name>A0AAF0Y729_9TREE</name>
<keyword evidence="4" id="KW-0732">Signal</keyword>
<keyword evidence="6" id="KW-1185">Reference proteome</keyword>
<dbReference type="GO" id="GO:0016491">
    <property type="term" value="F:oxidoreductase activity"/>
    <property type="evidence" value="ECO:0007669"/>
    <property type="project" value="UniProtKB-KW"/>
</dbReference>
<sequence length="407" mass="44566">MLAETSLLVAGVLFLLALAHRRPHVASDFVTGKPGSKPLPYPPARWPYDGPLGLLNFLCFWVKSILACGAPVVFWVKPTWSLRQMGRYDSKVVLVTGGASGIGYSTAKAWFNAGAKVYIGARSPERAATAIENILRGGEPNLFFEWEYAAPVPVRSAADRARLVFLPMDLEDLASVEAAADKFIAAEERLDILYANAGQMALEPGSYTKQGVSMQFGVNTLGHARLYARLIPLLQATTRRDPAHPARVITISSLNHLSAPIGGVKYDALRVPGTPVDMWKEYAMSKWANIALAKYVDWHYGPRNNSSTSPEIISIAVHPGMVASNIWKHLSYAGLFAAMPWLVKLLNFSQADGALNQVWAGQLSVAEARALSGRYVTCYMREGEYRADLDDRAAAEGLWAWCADQRV</sequence>
<feature type="signal peptide" evidence="4">
    <location>
        <begin position="1"/>
        <end position="19"/>
    </location>
</feature>
<evidence type="ECO:0000313" key="6">
    <source>
        <dbReference type="Proteomes" id="UP000827549"/>
    </source>
</evidence>
<keyword evidence="3" id="KW-0560">Oxidoreductase</keyword>
<evidence type="ECO:0000256" key="4">
    <source>
        <dbReference type="SAM" id="SignalP"/>
    </source>
</evidence>
<proteinExistence type="inferred from homology"/>
<dbReference type="PRINTS" id="PR00081">
    <property type="entry name" value="GDHRDH"/>
</dbReference>
<dbReference type="EMBL" id="CP086716">
    <property type="protein sequence ID" value="WOO81127.1"/>
    <property type="molecule type" value="Genomic_DNA"/>
</dbReference>
<dbReference type="GeneID" id="87807897"/>
<dbReference type="InterPro" id="IPR036291">
    <property type="entry name" value="NAD(P)-bd_dom_sf"/>
</dbReference>
<dbReference type="InterPro" id="IPR002347">
    <property type="entry name" value="SDR_fam"/>
</dbReference>
<feature type="chain" id="PRO_5042023054" evidence="4">
    <location>
        <begin position="20"/>
        <end position="407"/>
    </location>
</feature>
<evidence type="ECO:0000256" key="3">
    <source>
        <dbReference type="ARBA" id="ARBA00023002"/>
    </source>
</evidence>
<organism evidence="5 6">
    <name type="scientific">Vanrija pseudolonga</name>
    <dbReference type="NCBI Taxonomy" id="143232"/>
    <lineage>
        <taxon>Eukaryota</taxon>
        <taxon>Fungi</taxon>
        <taxon>Dikarya</taxon>
        <taxon>Basidiomycota</taxon>
        <taxon>Agaricomycotina</taxon>
        <taxon>Tremellomycetes</taxon>
        <taxon>Trichosporonales</taxon>
        <taxon>Trichosporonaceae</taxon>
        <taxon>Vanrija</taxon>
    </lineage>
</organism>
<dbReference type="SUPFAM" id="SSF51735">
    <property type="entry name" value="NAD(P)-binding Rossmann-fold domains"/>
    <property type="match status" value="1"/>
</dbReference>
<reference evidence="5" key="1">
    <citation type="submission" date="2023-10" db="EMBL/GenBank/DDBJ databases">
        <authorList>
            <person name="Noh H."/>
        </authorList>
    </citation>
    <scope>NUCLEOTIDE SEQUENCE</scope>
    <source>
        <strain evidence="5">DUCC4014</strain>
    </source>
</reference>
<dbReference type="RefSeq" id="XP_062627159.1">
    <property type="nucleotide sequence ID" value="XM_062771175.1"/>
</dbReference>
<dbReference type="PANTHER" id="PTHR24320">
    <property type="entry name" value="RETINOL DEHYDROGENASE"/>
    <property type="match status" value="1"/>
</dbReference>
<evidence type="ECO:0000313" key="5">
    <source>
        <dbReference type="EMBL" id="WOO81127.1"/>
    </source>
</evidence>
<protein>
    <submittedName>
        <fullName evidence="5">Purtative oxidoreductase</fullName>
    </submittedName>
</protein>
<evidence type="ECO:0000256" key="2">
    <source>
        <dbReference type="ARBA" id="ARBA00022857"/>
    </source>
</evidence>
<dbReference type="Pfam" id="PF00106">
    <property type="entry name" value="adh_short"/>
    <property type="match status" value="2"/>
</dbReference>